<dbReference type="PANTHER" id="PTHR30023:SF0">
    <property type="entry name" value="PENICILLIN-SENSITIVE CARBOXYPEPTIDASE A"/>
    <property type="match status" value="1"/>
</dbReference>
<comment type="caution">
    <text evidence="3">The sequence shown here is derived from an EMBL/GenBank/DDBJ whole genome shotgun (WGS) entry which is preliminary data.</text>
</comment>
<dbReference type="InterPro" id="IPR012338">
    <property type="entry name" value="Beta-lactam/transpept-like"/>
</dbReference>
<dbReference type="PANTHER" id="PTHR30023">
    <property type="entry name" value="D-ALANYL-D-ALANINE CARBOXYPEPTIDASE"/>
    <property type="match status" value="1"/>
</dbReference>
<evidence type="ECO:0000313" key="4">
    <source>
        <dbReference type="Proteomes" id="UP001384579"/>
    </source>
</evidence>
<comment type="similarity">
    <text evidence="1">Belongs to the peptidase S13 family.</text>
</comment>
<dbReference type="GO" id="GO:0009002">
    <property type="term" value="F:serine-type D-Ala-D-Ala carboxypeptidase activity"/>
    <property type="evidence" value="ECO:0007669"/>
    <property type="project" value="UniProtKB-EC"/>
</dbReference>
<dbReference type="Gene3D" id="3.40.710.10">
    <property type="entry name" value="DD-peptidase/beta-lactamase superfamily"/>
    <property type="match status" value="1"/>
</dbReference>
<dbReference type="Proteomes" id="UP001384579">
    <property type="component" value="Unassembled WGS sequence"/>
</dbReference>
<sequence length="445" mass="47075">MLDLFSSGIISVWLHMAGVSSAGANAASVLAWEGGIPGLGVAMDLANGGVSRANPDLPASTAVQEFLKDLKRKGLTEGNQGVWVQAGMLPLVSQQGTTLMPGASLTKIATSLASLETWGADYQFETRFRGTGPIRNGVLQGDLVVSGGGDPLFVWEEAIAVGNALNDLGIRRVAGNLIVTGNFRMNQQSDPVTAGDLLREALNGRSWSRDVQSIYSKMPPGTKRPQVVVVGSTVPQQQFVGSGRLLMTRRSLPLVEILKQMNVHSDNDIAQMLADNLGGAKIVQQQATWAAGVPAGELQLVNGSGLGVENQMSPRAACAMMQAIGRFLQTTPLTIADLFPVSGRDAGTLEHRHIPPYAVVKTGTLDSVIALAGAIPTRDRGLVWFAIINRGTDWDSLRAQQDVFLQKLVGRWGTASTLPKVITPHIDGRKPALGAANRSDILLGG</sequence>
<organism evidence="3 4">
    <name type="scientific">Microcoleus anatoxicus PTRS2</name>
    <dbReference type="NCBI Taxonomy" id="2705321"/>
    <lineage>
        <taxon>Bacteria</taxon>
        <taxon>Bacillati</taxon>
        <taxon>Cyanobacteriota</taxon>
        <taxon>Cyanophyceae</taxon>
        <taxon>Oscillatoriophycideae</taxon>
        <taxon>Oscillatoriales</taxon>
        <taxon>Microcoleaceae</taxon>
        <taxon>Microcoleus</taxon>
        <taxon>Microcoleus anatoxicus</taxon>
    </lineage>
</organism>
<evidence type="ECO:0000313" key="3">
    <source>
        <dbReference type="EMBL" id="MEK0184861.1"/>
    </source>
</evidence>
<dbReference type="SUPFAM" id="SSF56601">
    <property type="entry name" value="beta-lactamase/transpeptidase-like"/>
    <property type="match status" value="1"/>
</dbReference>
<protein>
    <submittedName>
        <fullName evidence="3">D-alanyl-D-alanine carboxypeptidase</fullName>
        <ecNumber evidence="3">3.4.16.4</ecNumber>
    </submittedName>
</protein>
<evidence type="ECO:0000256" key="2">
    <source>
        <dbReference type="ARBA" id="ARBA00022801"/>
    </source>
</evidence>
<dbReference type="EMBL" id="JBBLXS010000078">
    <property type="protein sequence ID" value="MEK0184861.1"/>
    <property type="molecule type" value="Genomic_DNA"/>
</dbReference>
<name>A0ABU8YKR0_9CYAN</name>
<dbReference type="Pfam" id="PF02113">
    <property type="entry name" value="Peptidase_S13"/>
    <property type="match status" value="2"/>
</dbReference>
<dbReference type="RefSeq" id="WP_340521925.1">
    <property type="nucleotide sequence ID" value="NZ_JBBLXS010000078.1"/>
</dbReference>
<keyword evidence="2 3" id="KW-0378">Hydrolase</keyword>
<keyword evidence="4" id="KW-1185">Reference proteome</keyword>
<keyword evidence="3" id="KW-0645">Protease</keyword>
<reference evidence="3 4" key="1">
    <citation type="journal article" date="2020" name="Harmful Algae">
        <title>Molecular and morphological characterization of a novel dihydroanatoxin-a producing Microcoleus species (cyanobacteria) from the Russian River, California, USA.</title>
        <authorList>
            <person name="Conklin K.Y."/>
            <person name="Stancheva R."/>
            <person name="Otten T.G."/>
            <person name="Fadness R."/>
            <person name="Boyer G.L."/>
            <person name="Read B."/>
            <person name="Zhang X."/>
            <person name="Sheath R.G."/>
        </authorList>
    </citation>
    <scope>NUCLEOTIDE SEQUENCE [LARGE SCALE GENOMIC DNA]</scope>
    <source>
        <strain evidence="3 4">PTRS2</strain>
    </source>
</reference>
<dbReference type="PRINTS" id="PR00922">
    <property type="entry name" value="DADACBPTASE3"/>
</dbReference>
<dbReference type="EC" id="3.4.16.4" evidence="3"/>
<evidence type="ECO:0000256" key="1">
    <source>
        <dbReference type="ARBA" id="ARBA00006096"/>
    </source>
</evidence>
<dbReference type="InterPro" id="IPR000667">
    <property type="entry name" value="Peptidase_S13"/>
</dbReference>
<keyword evidence="3" id="KW-0121">Carboxypeptidase</keyword>
<gene>
    <name evidence="3" type="ORF">WMG39_08315</name>
</gene>
<dbReference type="Gene3D" id="3.50.80.20">
    <property type="entry name" value="D-Ala-D-Ala carboxypeptidase C, peptidase S13"/>
    <property type="match status" value="1"/>
</dbReference>
<proteinExistence type="inferred from homology"/>
<accession>A0ABU8YKR0</accession>